<proteinExistence type="predicted"/>
<protein>
    <recommendedName>
        <fullName evidence="1">Reverse transcriptase domain-containing protein</fullName>
    </recommendedName>
</protein>
<name>A0AAW2TF93_9LAMI</name>
<dbReference type="CDD" id="cd01650">
    <property type="entry name" value="RT_nLTR_like"/>
    <property type="match status" value="1"/>
</dbReference>
<evidence type="ECO:0000259" key="1">
    <source>
        <dbReference type="Pfam" id="PF00078"/>
    </source>
</evidence>
<dbReference type="PANTHER" id="PTHR46890">
    <property type="entry name" value="NON-LTR RETROLELEMENT REVERSE TRANSCRIPTASE-LIKE PROTEIN-RELATED"/>
    <property type="match status" value="1"/>
</dbReference>
<sequence>MVEEISNDVQIPQHILRASPGQQDAIHSAGTVALLDEDLVQISVVFSAGVRGSTVRRRQGQRRVSRGGMKSRGGLMLLWRKDVNLVIHSFSSSHIDAGVFNEEGIASWRFTGIYGQPKVARREETWRLLWLLNGFSNQPWLSAGDLNEILHPEEKTGAPRSRKQIEDFRSCLSDCQLYDLGYKGDKFTWCNRWEAPDTVHGIPGVGKSLGLKLCGLNYARCEDVIRQLWSGGVEGSAGSKVLRSISSARIGLVSWDKLSFGHVHREGKHNGCMEIEVRLTFMPELALANGKDEDIDAVIRGMETHVSDEMNEALLQPFSSDEILGAKFNYTYIVLIPKCPKPESMNHFRPISLCNITYKIASKVLANRMKPLLSSVISESQSAFVPGRLITDNVLVAYEINHYLAHKYGSAMGYTALKLDLSKAYDRVEWIFLARHLAISSLRPRLMEISEQVLVKFEKASGLQVNLEKSSIVFSRNTPMDCREELATILGVQVVGRHDKYLGLPAVVGRSKKVIFQNLKDNVWTRLQSWKCKNLSQAGKVVLLKSVVQSTPVFAMSCFLVPHLSAVK</sequence>
<dbReference type="InterPro" id="IPR052343">
    <property type="entry name" value="Retrotransposon-Effector_Assoc"/>
</dbReference>
<accession>A0AAW2TF93</accession>
<feature type="domain" description="Reverse transcriptase" evidence="1">
    <location>
        <begin position="340"/>
        <end position="443"/>
    </location>
</feature>
<organism evidence="2">
    <name type="scientific">Sesamum latifolium</name>
    <dbReference type="NCBI Taxonomy" id="2727402"/>
    <lineage>
        <taxon>Eukaryota</taxon>
        <taxon>Viridiplantae</taxon>
        <taxon>Streptophyta</taxon>
        <taxon>Embryophyta</taxon>
        <taxon>Tracheophyta</taxon>
        <taxon>Spermatophyta</taxon>
        <taxon>Magnoliopsida</taxon>
        <taxon>eudicotyledons</taxon>
        <taxon>Gunneridae</taxon>
        <taxon>Pentapetalae</taxon>
        <taxon>asterids</taxon>
        <taxon>lamiids</taxon>
        <taxon>Lamiales</taxon>
        <taxon>Pedaliaceae</taxon>
        <taxon>Sesamum</taxon>
    </lineage>
</organism>
<reference evidence="2" key="1">
    <citation type="submission" date="2020-06" db="EMBL/GenBank/DDBJ databases">
        <authorList>
            <person name="Li T."/>
            <person name="Hu X."/>
            <person name="Zhang T."/>
            <person name="Song X."/>
            <person name="Zhang H."/>
            <person name="Dai N."/>
            <person name="Sheng W."/>
            <person name="Hou X."/>
            <person name="Wei L."/>
        </authorList>
    </citation>
    <scope>NUCLEOTIDE SEQUENCE</scope>
    <source>
        <strain evidence="2">KEN1</strain>
        <tissue evidence="2">Leaf</tissue>
    </source>
</reference>
<dbReference type="Gene3D" id="3.60.10.10">
    <property type="entry name" value="Endonuclease/exonuclease/phosphatase"/>
    <property type="match status" value="1"/>
</dbReference>
<dbReference type="InterPro" id="IPR000477">
    <property type="entry name" value="RT_dom"/>
</dbReference>
<dbReference type="InterPro" id="IPR036691">
    <property type="entry name" value="Endo/exonu/phosph_ase_sf"/>
</dbReference>
<evidence type="ECO:0000313" key="2">
    <source>
        <dbReference type="EMBL" id="KAL0402341.1"/>
    </source>
</evidence>
<comment type="caution">
    <text evidence="2">The sequence shown here is derived from an EMBL/GenBank/DDBJ whole genome shotgun (WGS) entry which is preliminary data.</text>
</comment>
<reference evidence="2" key="2">
    <citation type="journal article" date="2024" name="Plant">
        <title>Genomic evolution and insights into agronomic trait innovations of Sesamum species.</title>
        <authorList>
            <person name="Miao H."/>
            <person name="Wang L."/>
            <person name="Qu L."/>
            <person name="Liu H."/>
            <person name="Sun Y."/>
            <person name="Le M."/>
            <person name="Wang Q."/>
            <person name="Wei S."/>
            <person name="Zheng Y."/>
            <person name="Lin W."/>
            <person name="Duan Y."/>
            <person name="Cao H."/>
            <person name="Xiong S."/>
            <person name="Wang X."/>
            <person name="Wei L."/>
            <person name="Li C."/>
            <person name="Ma Q."/>
            <person name="Ju M."/>
            <person name="Zhao R."/>
            <person name="Li G."/>
            <person name="Mu C."/>
            <person name="Tian Q."/>
            <person name="Mei H."/>
            <person name="Zhang T."/>
            <person name="Gao T."/>
            <person name="Zhang H."/>
        </authorList>
    </citation>
    <scope>NUCLEOTIDE SEQUENCE</scope>
    <source>
        <strain evidence="2">KEN1</strain>
    </source>
</reference>
<gene>
    <name evidence="2" type="ORF">Slati_4264000</name>
</gene>
<dbReference type="SUPFAM" id="SSF56219">
    <property type="entry name" value="DNase I-like"/>
    <property type="match status" value="1"/>
</dbReference>
<dbReference type="PANTHER" id="PTHR46890:SF48">
    <property type="entry name" value="RNA-DIRECTED DNA POLYMERASE"/>
    <property type="match status" value="1"/>
</dbReference>
<dbReference type="AlphaFoldDB" id="A0AAW2TF93"/>
<dbReference type="EMBL" id="JACGWN010000015">
    <property type="protein sequence ID" value="KAL0402341.1"/>
    <property type="molecule type" value="Genomic_DNA"/>
</dbReference>
<dbReference type="Pfam" id="PF00078">
    <property type="entry name" value="RVT_1"/>
    <property type="match status" value="1"/>
</dbReference>